<dbReference type="HOGENOM" id="CLU_1999379_0_0_9"/>
<dbReference type="AlphaFoldDB" id="A9VV05"/>
<proteinExistence type="predicted"/>
<keyword evidence="1" id="KW-0614">Plasmid</keyword>
<dbReference type="KEGG" id="bwe:BcerKBAB4_5445"/>
<protein>
    <submittedName>
        <fullName evidence="1">Uncharacterized protein</fullName>
    </submittedName>
</protein>
<evidence type="ECO:0000313" key="1">
    <source>
        <dbReference type="EMBL" id="ABY46437.1"/>
    </source>
</evidence>
<gene>
    <name evidence="1" type="ordered locus">BcerKBAB4_5445</name>
</gene>
<name>A9VV05_BACMK</name>
<dbReference type="EMBL" id="CP000904">
    <property type="protein sequence ID" value="ABY46437.1"/>
    <property type="molecule type" value="Genomic_DNA"/>
</dbReference>
<organism evidence="1 2">
    <name type="scientific">Bacillus mycoides (strain KBAB4)</name>
    <name type="common">Bacillus weihenstephanensis</name>
    <dbReference type="NCBI Taxonomy" id="315730"/>
    <lineage>
        <taxon>Bacteria</taxon>
        <taxon>Bacillati</taxon>
        <taxon>Bacillota</taxon>
        <taxon>Bacilli</taxon>
        <taxon>Bacillales</taxon>
        <taxon>Bacillaceae</taxon>
        <taxon>Bacillus</taxon>
        <taxon>Bacillus cereus group</taxon>
    </lineage>
</organism>
<accession>A9VV05</accession>
<reference evidence="1 2" key="1">
    <citation type="journal article" date="2008" name="Chem. Biol. Interact.">
        <title>Extending the Bacillus cereus group genomics to putative food-borne pathogens of different toxicity.</title>
        <authorList>
            <person name="Lapidus A."/>
            <person name="Goltsman E."/>
            <person name="Auger S."/>
            <person name="Galleron N."/>
            <person name="Segurens B."/>
            <person name="Dossat C."/>
            <person name="Land M.L."/>
            <person name="Broussolle V."/>
            <person name="Brillard J."/>
            <person name="Guinebretiere M.H."/>
            <person name="Sanchis V."/>
            <person name="Nguen-The C."/>
            <person name="Lereclus D."/>
            <person name="Richardson P."/>
            <person name="Wincker P."/>
            <person name="Weissenbach J."/>
            <person name="Ehrlich S.D."/>
            <person name="Sorokin A."/>
        </authorList>
    </citation>
    <scope>NUCLEOTIDE SEQUENCE [LARGE SCALE GENOMIC DNA]</scope>
    <source>
        <strain evidence="1 2">KBAB4</strain>
        <plasmid evidence="1 2">pBWB401</plasmid>
    </source>
</reference>
<dbReference type="Proteomes" id="UP000002154">
    <property type="component" value="Plasmid pBWB401"/>
</dbReference>
<sequence length="130" mass="15422">MEVFFCMTQVRIRSITKDEKSPWVYIQEETRQETPKANVFQVKAEPVIRRNTKTNQYGRFRYSEMQYGRIEAILASALEISKSPMRIRNQNGEWVYIQQTTIDGACPAIRIRNRYSEQAGPWVYIQHKEV</sequence>
<geneLocation type="plasmid" evidence="1 2">
    <name>pBWB401</name>
</geneLocation>
<evidence type="ECO:0000313" key="2">
    <source>
        <dbReference type="Proteomes" id="UP000002154"/>
    </source>
</evidence>